<protein>
    <recommendedName>
        <fullName evidence="4">Fimbrial protein</fullName>
    </recommendedName>
</protein>
<feature type="transmembrane region" description="Helical" evidence="1">
    <location>
        <begin position="16"/>
        <end position="36"/>
    </location>
</feature>
<evidence type="ECO:0000313" key="2">
    <source>
        <dbReference type="EMBL" id="KGX93626.1"/>
    </source>
</evidence>
<comment type="caution">
    <text evidence="2">The sequence shown here is derived from an EMBL/GenBank/DDBJ whole genome shotgun (WGS) entry which is preliminary data.</text>
</comment>
<sequence length="205" mass="23317">MMVDINFLEEKEKPNIAPYLLIAVGVLVLGLALLFITFEKNSLIAEDNQIQEDIVQIKDQQTLLTRDTLTDVQKSRNELKDTVSELNQVLIPSVPVLKDMISLLPERGFFLEYQFQKPNVLTMQVRFDGMQDVASYTNALTTKSYTEDVQVTTIDTTAVEEGDYFETLPRYVAEFEMLLNPVASRALLQVEEETDVEEEADEGEN</sequence>
<reference evidence="2 3" key="1">
    <citation type="submission" date="2013-08" db="EMBL/GenBank/DDBJ databases">
        <authorList>
            <person name="Huang J."/>
            <person name="Wang G."/>
        </authorList>
    </citation>
    <scope>NUCLEOTIDE SEQUENCE [LARGE SCALE GENOMIC DNA]</scope>
    <source>
        <strain evidence="2 3">JSM 076056</strain>
    </source>
</reference>
<proteinExistence type="predicted"/>
<dbReference type="AlphaFoldDB" id="A0A0A5GK23"/>
<keyword evidence="1" id="KW-0812">Transmembrane</keyword>
<dbReference type="STRING" id="1385510.GCA_000425205_01028"/>
<name>A0A0A5GK23_9BACI</name>
<gene>
    <name evidence="2" type="ORF">N781_10590</name>
</gene>
<evidence type="ECO:0000313" key="3">
    <source>
        <dbReference type="Proteomes" id="UP000030528"/>
    </source>
</evidence>
<evidence type="ECO:0008006" key="4">
    <source>
        <dbReference type="Google" id="ProtNLM"/>
    </source>
</evidence>
<dbReference type="RefSeq" id="WP_026802054.1">
    <property type="nucleotide sequence ID" value="NZ_AVPE01000002.1"/>
</dbReference>
<accession>A0A0A5GK23</accession>
<evidence type="ECO:0000256" key="1">
    <source>
        <dbReference type="SAM" id="Phobius"/>
    </source>
</evidence>
<keyword evidence="1" id="KW-0472">Membrane</keyword>
<organism evidence="2 3">
    <name type="scientific">Pontibacillus halophilus JSM 076056 = DSM 19796</name>
    <dbReference type="NCBI Taxonomy" id="1385510"/>
    <lineage>
        <taxon>Bacteria</taxon>
        <taxon>Bacillati</taxon>
        <taxon>Bacillota</taxon>
        <taxon>Bacilli</taxon>
        <taxon>Bacillales</taxon>
        <taxon>Bacillaceae</taxon>
        <taxon>Pontibacillus</taxon>
    </lineage>
</organism>
<keyword evidence="1" id="KW-1133">Transmembrane helix</keyword>
<dbReference type="eggNOG" id="COG3166">
    <property type="taxonomic scope" value="Bacteria"/>
</dbReference>
<dbReference type="OrthoDB" id="2971140at2"/>
<dbReference type="EMBL" id="AVPE01000002">
    <property type="protein sequence ID" value="KGX93626.1"/>
    <property type="molecule type" value="Genomic_DNA"/>
</dbReference>
<keyword evidence="3" id="KW-1185">Reference proteome</keyword>
<dbReference type="Proteomes" id="UP000030528">
    <property type="component" value="Unassembled WGS sequence"/>
</dbReference>